<organism evidence="2 3">
    <name type="scientific">Castilleja foliolosa</name>
    <dbReference type="NCBI Taxonomy" id="1961234"/>
    <lineage>
        <taxon>Eukaryota</taxon>
        <taxon>Viridiplantae</taxon>
        <taxon>Streptophyta</taxon>
        <taxon>Embryophyta</taxon>
        <taxon>Tracheophyta</taxon>
        <taxon>Spermatophyta</taxon>
        <taxon>Magnoliopsida</taxon>
        <taxon>eudicotyledons</taxon>
        <taxon>Gunneridae</taxon>
        <taxon>Pentapetalae</taxon>
        <taxon>asterids</taxon>
        <taxon>lamiids</taxon>
        <taxon>Lamiales</taxon>
        <taxon>Orobanchaceae</taxon>
        <taxon>Pedicularideae</taxon>
        <taxon>Castillejinae</taxon>
        <taxon>Castilleja</taxon>
    </lineage>
</organism>
<feature type="compositionally biased region" description="Basic residues" evidence="1">
    <location>
        <begin position="17"/>
        <end position="33"/>
    </location>
</feature>
<feature type="region of interest" description="Disordered" evidence="1">
    <location>
        <begin position="14"/>
        <end position="33"/>
    </location>
</feature>
<name>A0ABD3CNU1_9LAMI</name>
<keyword evidence="3" id="KW-1185">Reference proteome</keyword>
<gene>
    <name evidence="2" type="ORF">CASFOL_024241</name>
</gene>
<dbReference type="Proteomes" id="UP001632038">
    <property type="component" value="Unassembled WGS sequence"/>
</dbReference>
<sequence length="33" mass="3971">MVNILSAIVISWNQRGNRPRTGSRRGHLRRRRR</sequence>
<proteinExistence type="predicted"/>
<protein>
    <submittedName>
        <fullName evidence="2">Uncharacterized protein</fullName>
    </submittedName>
</protein>
<accession>A0ABD3CNU1</accession>
<evidence type="ECO:0000313" key="3">
    <source>
        <dbReference type="Proteomes" id="UP001632038"/>
    </source>
</evidence>
<dbReference type="AlphaFoldDB" id="A0ABD3CNU1"/>
<comment type="caution">
    <text evidence="2">The sequence shown here is derived from an EMBL/GenBank/DDBJ whole genome shotgun (WGS) entry which is preliminary data.</text>
</comment>
<reference evidence="3" key="1">
    <citation type="journal article" date="2024" name="IScience">
        <title>Strigolactones Initiate the Formation of Haustorium-like Structures in Castilleja.</title>
        <authorList>
            <person name="Buerger M."/>
            <person name="Peterson D."/>
            <person name="Chory J."/>
        </authorList>
    </citation>
    <scope>NUCLEOTIDE SEQUENCE [LARGE SCALE GENOMIC DNA]</scope>
</reference>
<evidence type="ECO:0000256" key="1">
    <source>
        <dbReference type="SAM" id="MobiDB-lite"/>
    </source>
</evidence>
<evidence type="ECO:0000313" key="2">
    <source>
        <dbReference type="EMBL" id="KAL3631257.1"/>
    </source>
</evidence>
<dbReference type="EMBL" id="JAVIJP010000032">
    <property type="protein sequence ID" value="KAL3631257.1"/>
    <property type="molecule type" value="Genomic_DNA"/>
</dbReference>